<dbReference type="InterPro" id="IPR018523">
    <property type="entry name" value="Isocitrate_lyase_ph_CS"/>
</dbReference>
<evidence type="ECO:0000256" key="2">
    <source>
        <dbReference type="ARBA" id="ARBA00051150"/>
    </source>
</evidence>
<proteinExistence type="inferred from homology"/>
<dbReference type="AlphaFoldDB" id="A0A2T2XM00"/>
<dbReference type="InterPro" id="IPR039556">
    <property type="entry name" value="ICL/PEPM"/>
</dbReference>
<dbReference type="PANTHER" id="PTHR42905:SF5">
    <property type="entry name" value="CARBOXYVINYL-CARBOXYPHOSPHONATE PHOSPHORYLMUTASE, CHLOROPLASTIC"/>
    <property type="match status" value="1"/>
</dbReference>
<dbReference type="InterPro" id="IPR015813">
    <property type="entry name" value="Pyrv/PenolPyrv_kinase-like_dom"/>
</dbReference>
<dbReference type="InterPro" id="IPR040442">
    <property type="entry name" value="Pyrv_kinase-like_dom_sf"/>
</dbReference>
<evidence type="ECO:0000313" key="6">
    <source>
        <dbReference type="Proteomes" id="UP000242972"/>
    </source>
</evidence>
<evidence type="ECO:0000256" key="4">
    <source>
        <dbReference type="ARBA" id="ARBA00073849"/>
    </source>
</evidence>
<evidence type="ECO:0000256" key="3">
    <source>
        <dbReference type="ARBA" id="ARBA00058526"/>
    </source>
</evidence>
<dbReference type="GO" id="GO:0046421">
    <property type="term" value="F:methylisocitrate lyase activity"/>
    <property type="evidence" value="ECO:0007669"/>
    <property type="project" value="UniProtKB-ARBA"/>
</dbReference>
<dbReference type="EMBL" id="PXYW01000001">
    <property type="protein sequence ID" value="PSR35510.1"/>
    <property type="molecule type" value="Genomic_DNA"/>
</dbReference>
<sequence length="291" mass="31702">MTLKERLLQPGIVQAPGVYDALGAILVERAGFDALYVSGAGISYTQLGRPDLGMVYPSELLDQVARITDRVSVPVIVDGDTGFGGVLNVHRLVSRLERLGASAIQLEDQVFPKKCGHLDGKELVPAEDMVSRIAAAVDSRHSAEFLIIARTDAIAVEGLPSALDRIAAYGQAGADVLFVEAPTDPEMMRSIVERVSPKPAMANMVEGGKTPFLTAQELEKIGYRMVIYPNSITRRVVHAMQDLLHRLRQDGTTRGAGNEMIQFTELNDLLGRKDLENLETRWKGSSYSVDS</sequence>
<dbReference type="Pfam" id="PF13714">
    <property type="entry name" value="PEP_mutase"/>
    <property type="match status" value="1"/>
</dbReference>
<evidence type="ECO:0000256" key="1">
    <source>
        <dbReference type="ARBA" id="ARBA00009282"/>
    </source>
</evidence>
<dbReference type="FunFam" id="3.20.20.60:FF:000009">
    <property type="entry name" value="2-methylisocitrate lyase"/>
    <property type="match status" value="1"/>
</dbReference>
<comment type="caution">
    <text evidence="5">The sequence shown here is derived from an EMBL/GenBank/DDBJ whole genome shotgun (WGS) entry which is preliminary data.</text>
</comment>
<dbReference type="SUPFAM" id="SSF51621">
    <property type="entry name" value="Phosphoenolpyruvate/pyruvate domain"/>
    <property type="match status" value="1"/>
</dbReference>
<comment type="function">
    <text evidence="3">Involved in the methylcitric acid cycle. Catalyzes the cleavage of 2-methylisocitrate to yield pyruvate and succinate.</text>
</comment>
<dbReference type="Proteomes" id="UP000242972">
    <property type="component" value="Unassembled WGS sequence"/>
</dbReference>
<dbReference type="PANTHER" id="PTHR42905">
    <property type="entry name" value="PHOSPHOENOLPYRUVATE CARBOXYLASE"/>
    <property type="match status" value="1"/>
</dbReference>
<organism evidence="5 6">
    <name type="scientific">Sulfobacillus benefaciens</name>
    <dbReference type="NCBI Taxonomy" id="453960"/>
    <lineage>
        <taxon>Bacteria</taxon>
        <taxon>Bacillati</taxon>
        <taxon>Bacillota</taxon>
        <taxon>Clostridia</taxon>
        <taxon>Eubacteriales</taxon>
        <taxon>Clostridiales Family XVII. Incertae Sedis</taxon>
        <taxon>Sulfobacillus</taxon>
    </lineage>
</organism>
<dbReference type="Gene3D" id="3.20.20.60">
    <property type="entry name" value="Phosphoenolpyruvate-binding domains"/>
    <property type="match status" value="1"/>
</dbReference>
<protein>
    <recommendedName>
        <fullName evidence="4">2-methylisocitrate lyase</fullName>
    </recommendedName>
</protein>
<comment type="similarity">
    <text evidence="1">Belongs to the isocitrate lyase/PEP mutase superfamily. Methylisocitrate lyase family.</text>
</comment>
<evidence type="ECO:0000313" key="5">
    <source>
        <dbReference type="EMBL" id="PSR35510.1"/>
    </source>
</evidence>
<dbReference type="PROSITE" id="PS00161">
    <property type="entry name" value="ISOCITRATE_LYASE"/>
    <property type="match status" value="1"/>
</dbReference>
<dbReference type="CDD" id="cd00377">
    <property type="entry name" value="ICL_PEPM"/>
    <property type="match status" value="1"/>
</dbReference>
<reference evidence="5 6" key="1">
    <citation type="journal article" date="2014" name="BMC Genomics">
        <title>Comparison of environmental and isolate Sulfobacillus genomes reveals diverse carbon, sulfur, nitrogen, and hydrogen metabolisms.</title>
        <authorList>
            <person name="Justice N.B."/>
            <person name="Norman A."/>
            <person name="Brown C.T."/>
            <person name="Singh A."/>
            <person name="Thomas B.C."/>
            <person name="Banfield J.F."/>
        </authorList>
    </citation>
    <scope>NUCLEOTIDE SEQUENCE [LARGE SCALE GENOMIC DNA]</scope>
    <source>
        <strain evidence="5">AMDSBA4</strain>
    </source>
</reference>
<accession>A0A2T2XM00</accession>
<comment type="catalytic activity">
    <reaction evidence="2">
        <text>3-hydroxybutane-1,2,3-tricarboxylate = pyruvate + succinate</text>
        <dbReference type="Rhea" id="RHEA:57504"/>
        <dbReference type="ChEBI" id="CHEBI:15361"/>
        <dbReference type="ChEBI" id="CHEBI:30031"/>
        <dbReference type="ChEBI" id="CHEBI:141790"/>
    </reaction>
</comment>
<gene>
    <name evidence="5" type="ORF">C7B46_00520</name>
</gene>
<name>A0A2T2XM00_9FIRM</name>